<dbReference type="Proteomes" id="UP000694930">
    <property type="component" value="Chromosome 10"/>
</dbReference>
<evidence type="ECO:0000313" key="6">
    <source>
        <dbReference type="Proteomes" id="UP000694930"/>
    </source>
</evidence>
<dbReference type="PANTHER" id="PTHR48474:SF1">
    <property type="entry name" value="DUF1985 DOMAIN-CONTAINING PROTEIN"/>
    <property type="match status" value="1"/>
</dbReference>
<dbReference type="Gene3D" id="3.40.395.10">
    <property type="entry name" value="Adenoviral Proteinase, Chain A"/>
    <property type="match status" value="1"/>
</dbReference>
<keyword evidence="2" id="KW-0645">Protease</keyword>
<evidence type="ECO:0000256" key="1">
    <source>
        <dbReference type="ARBA" id="ARBA00005234"/>
    </source>
</evidence>
<protein>
    <submittedName>
        <fullName evidence="7">Uncharacterized protein LOC107032593</fullName>
    </submittedName>
</protein>
<evidence type="ECO:0000259" key="5">
    <source>
        <dbReference type="PROSITE" id="PS50600"/>
    </source>
</evidence>
<dbReference type="PROSITE" id="PS50600">
    <property type="entry name" value="ULP_PROTEASE"/>
    <property type="match status" value="1"/>
</dbReference>
<dbReference type="InterPro" id="IPR015410">
    <property type="entry name" value="DUF1985"/>
</dbReference>
<evidence type="ECO:0000256" key="4">
    <source>
        <dbReference type="SAM" id="MobiDB-lite"/>
    </source>
</evidence>
<reference evidence="7" key="2">
    <citation type="submission" date="2025-08" db="UniProtKB">
        <authorList>
            <consortium name="RefSeq"/>
        </authorList>
    </citation>
    <scope>IDENTIFICATION</scope>
</reference>
<feature type="region of interest" description="Disordered" evidence="4">
    <location>
        <begin position="294"/>
        <end position="379"/>
    </location>
</feature>
<dbReference type="SUPFAM" id="SSF54001">
    <property type="entry name" value="Cysteine proteinases"/>
    <property type="match status" value="1"/>
</dbReference>
<feature type="domain" description="Ubiquitin-like protease family profile" evidence="5">
    <location>
        <begin position="750"/>
        <end position="953"/>
    </location>
</feature>
<feature type="region of interest" description="Disordered" evidence="4">
    <location>
        <begin position="269"/>
        <end position="288"/>
    </location>
</feature>
<reference evidence="6" key="1">
    <citation type="journal article" date="2014" name="Nat. Genet.">
        <title>The genome of the stress-tolerant wild tomato species Solanum pennellii.</title>
        <authorList>
            <person name="Bolger A."/>
            <person name="Scossa F."/>
            <person name="Bolger M.E."/>
            <person name="Lanz C."/>
            <person name="Maumus F."/>
            <person name="Tohge T."/>
            <person name="Quesneville H."/>
            <person name="Alseekh S."/>
            <person name="Sorensen I."/>
            <person name="Lichtenstein G."/>
            <person name="Fich E.A."/>
            <person name="Conte M."/>
            <person name="Keller H."/>
            <person name="Schneeberger K."/>
            <person name="Schwacke R."/>
            <person name="Ofner I."/>
            <person name="Vrebalov J."/>
            <person name="Xu Y."/>
            <person name="Osorio S."/>
            <person name="Aflitos S.A."/>
            <person name="Schijlen E."/>
            <person name="Jimenez-Gomez J.M."/>
            <person name="Ryngajllo M."/>
            <person name="Kimura S."/>
            <person name="Kumar R."/>
            <person name="Koenig D."/>
            <person name="Headland L.R."/>
            <person name="Maloof J.N."/>
            <person name="Sinha N."/>
            <person name="van Ham R.C."/>
            <person name="Lankhorst R.K."/>
            <person name="Mao L."/>
            <person name="Vogel A."/>
            <person name="Arsova B."/>
            <person name="Panstruga R."/>
            <person name="Fei Z."/>
            <person name="Rose J.K."/>
            <person name="Zamir D."/>
            <person name="Carrari F."/>
            <person name="Giovannoni J.J."/>
            <person name="Weigel D."/>
            <person name="Usadel B."/>
            <person name="Fernie A.R."/>
        </authorList>
    </citation>
    <scope>NUCLEOTIDE SEQUENCE [LARGE SCALE GENOMIC DNA]</scope>
    <source>
        <strain evidence="6">cv. LA0716</strain>
    </source>
</reference>
<keyword evidence="3" id="KW-0378">Hydrolase</keyword>
<organism evidence="6 7">
    <name type="scientific">Solanum pennellii</name>
    <name type="common">Tomato</name>
    <name type="synonym">Lycopersicon pennellii</name>
    <dbReference type="NCBI Taxonomy" id="28526"/>
    <lineage>
        <taxon>Eukaryota</taxon>
        <taxon>Viridiplantae</taxon>
        <taxon>Streptophyta</taxon>
        <taxon>Embryophyta</taxon>
        <taxon>Tracheophyta</taxon>
        <taxon>Spermatophyta</taxon>
        <taxon>Magnoliopsida</taxon>
        <taxon>eudicotyledons</taxon>
        <taxon>Gunneridae</taxon>
        <taxon>Pentapetalae</taxon>
        <taxon>asterids</taxon>
        <taxon>lamiids</taxon>
        <taxon>Solanales</taxon>
        <taxon>Solanaceae</taxon>
        <taxon>Solanoideae</taxon>
        <taxon>Solaneae</taxon>
        <taxon>Solanum</taxon>
        <taxon>Solanum subgen. Lycopersicon</taxon>
    </lineage>
</organism>
<dbReference type="GeneID" id="107032593"/>
<proteinExistence type="inferred from homology"/>
<accession>A0ABM1UX82</accession>
<gene>
    <name evidence="7" type="primary">LOC107032593</name>
</gene>
<evidence type="ECO:0000313" key="7">
    <source>
        <dbReference type="RefSeq" id="XP_027768100.1"/>
    </source>
</evidence>
<dbReference type="InterPro" id="IPR038765">
    <property type="entry name" value="Papain-like_cys_pep_sf"/>
</dbReference>
<name>A0ABM1UX82_SOLPN</name>
<keyword evidence="6" id="KW-1185">Reference proteome</keyword>
<dbReference type="PANTHER" id="PTHR48474">
    <property type="entry name" value="DUF1985 DOMAIN-CONTAINING PROTEIN"/>
    <property type="match status" value="1"/>
</dbReference>
<comment type="similarity">
    <text evidence="1">Belongs to the peptidase C48 family.</text>
</comment>
<dbReference type="Pfam" id="PF02902">
    <property type="entry name" value="Peptidase_C48"/>
    <property type="match status" value="1"/>
</dbReference>
<sequence>MKYLHGHVYNVFCESTCFGKYMQMHQCRARGQIHRCCMALELNCSSRQAFVMRVNGSTLRFTLREFALISGLNCVNEETDFIFDQSEPNSFMEKYFEGVKLIRKIDIMRSFHRKVWGENDQDGLKFAILYFIQTVIFSGERSTKKVPRLYFDLVESGRYTQFPWGKKAFYLLIKSLSKKLNGKKQFYRIGGMPIVFQVWLFECSSSNDFQVAQKVDDHIPRLLNWQTTNESRRYKKLMNTIFSDVNNKIKFRNITPNQRELAVLQLPPEGIENQAPPQYSDSSDDEIDDEIIDTDDDQREGSCDDKDSEDDFQAPPPQAVKVKRKENVGSSTSPLRKRTKKLVTGGSKQDAKKLEPRIALKQPMKKNAESKKRTSGPEVEGWVKELSDFRKEVKQEFVEIRNLINDNFKTVLAAINSKRDEQEAEHSDDHVVPPKSNDEDGYTPPYTFNKESPTNQVLVSQCEKLESGNSETLKDSNDSKSTNVVPHTINTTDGIYPNSDDHEVFCINTPVRNLIEVDYELSAPRPTIPRVNQPSFVFDIPPQKVLGVSEKSHEDDVEQMPCPVPIRILDHMKVTTDSQFELDDQFMPSLNSIKSSIAPRSTVIKGHTEQLPTTIAGCITTKADQSTIDVQLGTNGENLMIDQPISNKEQTPLPMRRNRRPGPYNTSPYLTNFGSSAGSSSSQAHIFELKHPFIFDLISGDYDITLWDAFRSWIRDGLLTKHDRKKHDQDHYKKNLAVISVPINLGVLTVDNKNWFYNLFFKGQLLNNSHVDVILYYLRKKAKYDVGGSYKYTTVDCVFSSKISAIWEKYLDLDSDVGCADEEHVIGEYIRGYKMHAATPWHKIDYVFVPVHVKEKFHWVLAVISLNDKCINVYDSYRAAGHDAAIRAEIVKLSQLIPLKLSVNEYYNNKGIDISQAQQENEFFNVVFIDNVPQQAHGSLDCGIYMLAFAEYLSYGQGIPANILDASCLRSRYATLLWNYGQQKNDAGAISDNEAPPRYSRLNVAMEEIDTIQID</sequence>
<feature type="compositionally biased region" description="Basic and acidic residues" evidence="4">
    <location>
        <begin position="419"/>
        <end position="438"/>
    </location>
</feature>
<dbReference type="RefSeq" id="XP_027768100.1">
    <property type="nucleotide sequence ID" value="XM_027912299.1"/>
</dbReference>
<feature type="region of interest" description="Disordered" evidence="4">
    <location>
        <begin position="419"/>
        <end position="452"/>
    </location>
</feature>
<dbReference type="Pfam" id="PF09331">
    <property type="entry name" value="DUF1985"/>
    <property type="match status" value="1"/>
</dbReference>
<evidence type="ECO:0000256" key="2">
    <source>
        <dbReference type="ARBA" id="ARBA00022670"/>
    </source>
</evidence>
<evidence type="ECO:0000256" key="3">
    <source>
        <dbReference type="ARBA" id="ARBA00022801"/>
    </source>
</evidence>
<feature type="compositionally biased region" description="Basic and acidic residues" evidence="4">
    <location>
        <begin position="349"/>
        <end position="358"/>
    </location>
</feature>
<dbReference type="InterPro" id="IPR003653">
    <property type="entry name" value="Peptidase_C48_C"/>
</dbReference>